<reference evidence="2" key="1">
    <citation type="submission" date="2019-06" db="EMBL/GenBank/DDBJ databases">
        <authorList>
            <person name="Gan P."/>
            <person name="Shirasu K."/>
        </authorList>
    </citation>
    <scope>NUCLEOTIDE SEQUENCE [LARGE SCALE GENOMIC DNA]</scope>
    <source>
        <strain evidence="2">CAD2</strain>
    </source>
</reference>
<feature type="transmembrane region" description="Helical" evidence="1">
    <location>
        <begin position="216"/>
        <end position="239"/>
    </location>
</feature>
<proteinExistence type="predicted"/>
<gene>
    <name evidence="2" type="ORF">CGCSCA2_v000793</name>
</gene>
<keyword evidence="1" id="KW-0472">Membrane</keyword>
<keyword evidence="1" id="KW-0812">Transmembrane</keyword>
<evidence type="ECO:0000256" key="1">
    <source>
        <dbReference type="SAM" id="Phobius"/>
    </source>
</evidence>
<evidence type="ECO:0000313" key="2">
    <source>
        <dbReference type="EMBL" id="KAF4866311.1"/>
    </source>
</evidence>
<comment type="caution">
    <text evidence="2">The sequence shown here is derived from an EMBL/GenBank/DDBJ whole genome shotgun (WGS) entry which is preliminary data.</text>
</comment>
<dbReference type="OrthoDB" id="4828057at2759"/>
<protein>
    <submittedName>
        <fullName evidence="2">Uncharacterized protein</fullName>
    </submittedName>
</protein>
<dbReference type="Proteomes" id="UP000711996">
    <property type="component" value="Unassembled WGS sequence"/>
</dbReference>
<evidence type="ECO:0000313" key="3">
    <source>
        <dbReference type="Proteomes" id="UP000711996"/>
    </source>
</evidence>
<accession>A0A9P5F4I4</accession>
<keyword evidence="1" id="KW-1133">Transmembrane helix</keyword>
<organism evidence="2 3">
    <name type="scientific">Colletotrichum siamense</name>
    <name type="common">Anthracnose fungus</name>
    <dbReference type="NCBI Taxonomy" id="690259"/>
    <lineage>
        <taxon>Eukaryota</taxon>
        <taxon>Fungi</taxon>
        <taxon>Dikarya</taxon>
        <taxon>Ascomycota</taxon>
        <taxon>Pezizomycotina</taxon>
        <taxon>Sordariomycetes</taxon>
        <taxon>Hypocreomycetidae</taxon>
        <taxon>Glomerellales</taxon>
        <taxon>Glomerellaceae</taxon>
        <taxon>Colletotrichum</taxon>
        <taxon>Colletotrichum gloeosporioides species complex</taxon>
    </lineage>
</organism>
<dbReference type="EMBL" id="QPMT01000002">
    <property type="protein sequence ID" value="KAF4866311.1"/>
    <property type="molecule type" value="Genomic_DNA"/>
</dbReference>
<keyword evidence="3" id="KW-1185">Reference proteome</keyword>
<dbReference type="AlphaFoldDB" id="A0A9P5F4I4"/>
<name>A0A9P5F4I4_COLSI</name>
<sequence length="240" mass="26963">MSSPGVRQCKMIKEPGDDVPDEILEEILGCNFSQIALSPENRPRLASPSGLESDLIAMSPDHTLDGNTDADTDVKHMREIQKLVIKKQRGMIKDIQTLDRHIRNVDHAQDLANQRAMEALILARRYGDVSQGQSKLEGSVATQLEVIKALDSRFQKELSLASTVNEARMDLFNDRLDKQFHGLTGLLRIHVETVYDGMGKLETKMTMREEAAFTRVYKFGALILALLVVVAAIQVKLFWF</sequence>